<reference evidence="4 5" key="1">
    <citation type="submission" date="2024-01" db="EMBL/GenBank/DDBJ databases">
        <title>Genome assemblies of Stephania.</title>
        <authorList>
            <person name="Yang L."/>
        </authorList>
    </citation>
    <scope>NUCLEOTIDE SEQUENCE [LARGE SCALE GENOMIC DNA]</scope>
    <source>
        <strain evidence="4">YNDBR</strain>
        <tissue evidence="4">Leaf</tissue>
    </source>
</reference>
<dbReference type="AlphaFoldDB" id="A0AAP0PSC6"/>
<keyword evidence="5" id="KW-1185">Reference proteome</keyword>
<organism evidence="4 5">
    <name type="scientific">Stephania yunnanensis</name>
    <dbReference type="NCBI Taxonomy" id="152371"/>
    <lineage>
        <taxon>Eukaryota</taxon>
        <taxon>Viridiplantae</taxon>
        <taxon>Streptophyta</taxon>
        <taxon>Embryophyta</taxon>
        <taxon>Tracheophyta</taxon>
        <taxon>Spermatophyta</taxon>
        <taxon>Magnoliopsida</taxon>
        <taxon>Ranunculales</taxon>
        <taxon>Menispermaceae</taxon>
        <taxon>Menispermoideae</taxon>
        <taxon>Cissampelideae</taxon>
        <taxon>Stephania</taxon>
    </lineage>
</organism>
<dbReference type="Gene3D" id="3.20.20.80">
    <property type="entry name" value="Glycosidases"/>
    <property type="match status" value="1"/>
</dbReference>
<dbReference type="PANTHER" id="PTHR10371:SF3">
    <property type="entry name" value="NADH DEHYDROGENASE [UBIQUINONE] FLAVOPROTEIN 2, MITOCHONDRIAL"/>
    <property type="match status" value="1"/>
</dbReference>
<proteinExistence type="predicted"/>
<name>A0AAP0PSC6_9MAGN</name>
<dbReference type="InterPro" id="IPR036249">
    <property type="entry name" value="Thioredoxin-like_sf"/>
</dbReference>
<dbReference type="GO" id="GO:0003954">
    <property type="term" value="F:NADH dehydrogenase activity"/>
    <property type="evidence" value="ECO:0007669"/>
    <property type="project" value="TreeGrafter"/>
</dbReference>
<dbReference type="SUPFAM" id="SSF52833">
    <property type="entry name" value="Thioredoxin-like"/>
    <property type="match status" value="1"/>
</dbReference>
<keyword evidence="3" id="KW-0411">Iron-sulfur</keyword>
<dbReference type="EMBL" id="JBBNAF010000004">
    <property type="protein sequence ID" value="KAK9151196.1"/>
    <property type="molecule type" value="Genomic_DNA"/>
</dbReference>
<dbReference type="Gene3D" id="3.40.30.10">
    <property type="entry name" value="Glutaredoxin"/>
    <property type="match status" value="1"/>
</dbReference>
<gene>
    <name evidence="4" type="ORF">Syun_009505</name>
</gene>
<evidence type="ECO:0000256" key="3">
    <source>
        <dbReference type="ARBA" id="ARBA00023014"/>
    </source>
</evidence>
<sequence>MTSGIIQGISVLQVAKVVQVAPIRVYEVATFYSMVNRNKVGKYHLLVCGTTPCMIRGSREIEEAVLKHLGVKRNEVTKDGLFSVGEMECMARAGIEEVHFLSFNPTDENTALTYLDQQGGNYAHEHGEQQESLCLHLYSSAGVETGKPILRACLDLEQIEKSGKRLCDNSLFAMTIQNEYGNVNSAYGAAVKPYIKWPASMATSLDTGVPWVMCQQSDAPDPVVTSDSPAGKSTYSLIREPGEVVKIKYTDVPLLYYTEILSMPEIIRLIMATVGRGGHGDLRQRIRDEILLIQEYMHKSQTESETEIRIPSLIPLLVSDGIRDGIRNRIFPSLIPSLIPFLISNGIRDGIHKFINSVSESVANQQQNQRRNAITNVQFLIKFHFCSVSVPFLIFVSKSVSNQKRNFSVSIPSLNRNGITFSFLIESATTFSETELIPSLFRF</sequence>
<comment type="caution">
    <text evidence="4">The sequence shown here is derived from an EMBL/GenBank/DDBJ whole genome shotgun (WGS) entry which is preliminary data.</text>
</comment>
<evidence type="ECO:0000313" key="4">
    <source>
        <dbReference type="EMBL" id="KAK9151196.1"/>
    </source>
</evidence>
<dbReference type="Pfam" id="PF01257">
    <property type="entry name" value="2Fe-2S_thioredx"/>
    <property type="match status" value="1"/>
</dbReference>
<evidence type="ECO:0000256" key="1">
    <source>
        <dbReference type="ARBA" id="ARBA00022723"/>
    </source>
</evidence>
<dbReference type="PANTHER" id="PTHR10371">
    <property type="entry name" value="NADH DEHYDROGENASE UBIQUINONE FLAVOPROTEIN 2, MITOCHONDRIAL"/>
    <property type="match status" value="1"/>
</dbReference>
<accession>A0AAP0PSC6</accession>
<dbReference type="Gene3D" id="1.10.10.1590">
    <property type="entry name" value="NADH-quinone oxidoreductase subunit E"/>
    <property type="match status" value="1"/>
</dbReference>
<dbReference type="InterPro" id="IPR017853">
    <property type="entry name" value="GH"/>
</dbReference>
<dbReference type="GO" id="GO:0051536">
    <property type="term" value="F:iron-sulfur cluster binding"/>
    <property type="evidence" value="ECO:0007669"/>
    <property type="project" value="UniProtKB-KW"/>
</dbReference>
<dbReference type="CDD" id="cd03064">
    <property type="entry name" value="TRX_Fd_NuoE"/>
    <property type="match status" value="1"/>
</dbReference>
<dbReference type="SUPFAM" id="SSF51445">
    <property type="entry name" value="(Trans)glycosidases"/>
    <property type="match status" value="1"/>
</dbReference>
<dbReference type="InterPro" id="IPR042128">
    <property type="entry name" value="NuoE_dom"/>
</dbReference>
<dbReference type="GO" id="GO:0006120">
    <property type="term" value="P:mitochondrial electron transport, NADH to ubiquinone"/>
    <property type="evidence" value="ECO:0007669"/>
    <property type="project" value="TreeGrafter"/>
</dbReference>
<dbReference type="GO" id="GO:0046872">
    <property type="term" value="F:metal ion binding"/>
    <property type="evidence" value="ECO:0007669"/>
    <property type="project" value="UniProtKB-KW"/>
</dbReference>
<evidence type="ECO:0000256" key="2">
    <source>
        <dbReference type="ARBA" id="ARBA00023004"/>
    </source>
</evidence>
<dbReference type="InterPro" id="IPR041921">
    <property type="entry name" value="NuoE_N"/>
</dbReference>
<keyword evidence="2" id="KW-0408">Iron</keyword>
<evidence type="ECO:0000313" key="5">
    <source>
        <dbReference type="Proteomes" id="UP001420932"/>
    </source>
</evidence>
<protein>
    <submittedName>
        <fullName evidence="4">Uncharacterized protein</fullName>
    </submittedName>
</protein>
<dbReference type="Proteomes" id="UP001420932">
    <property type="component" value="Unassembled WGS sequence"/>
</dbReference>
<dbReference type="GO" id="GO:0005739">
    <property type="term" value="C:mitochondrion"/>
    <property type="evidence" value="ECO:0007669"/>
    <property type="project" value="GOC"/>
</dbReference>
<keyword evidence="1" id="KW-0479">Metal-binding</keyword>